<dbReference type="Proteomes" id="UP001603857">
    <property type="component" value="Unassembled WGS sequence"/>
</dbReference>
<proteinExistence type="predicted"/>
<feature type="signal peptide" evidence="1">
    <location>
        <begin position="1"/>
        <end position="24"/>
    </location>
</feature>
<keyword evidence="3" id="KW-1185">Reference proteome</keyword>
<evidence type="ECO:0000313" key="3">
    <source>
        <dbReference type="Proteomes" id="UP001603857"/>
    </source>
</evidence>
<evidence type="ECO:0000256" key="1">
    <source>
        <dbReference type="SAM" id="SignalP"/>
    </source>
</evidence>
<name>A0ABD1M803_9FABA</name>
<dbReference type="EMBL" id="JBGMDY010000006">
    <property type="protein sequence ID" value="KAL2331914.1"/>
    <property type="molecule type" value="Genomic_DNA"/>
</dbReference>
<organism evidence="2 3">
    <name type="scientific">Flemingia macrophylla</name>
    <dbReference type="NCBI Taxonomy" id="520843"/>
    <lineage>
        <taxon>Eukaryota</taxon>
        <taxon>Viridiplantae</taxon>
        <taxon>Streptophyta</taxon>
        <taxon>Embryophyta</taxon>
        <taxon>Tracheophyta</taxon>
        <taxon>Spermatophyta</taxon>
        <taxon>Magnoliopsida</taxon>
        <taxon>eudicotyledons</taxon>
        <taxon>Gunneridae</taxon>
        <taxon>Pentapetalae</taxon>
        <taxon>rosids</taxon>
        <taxon>fabids</taxon>
        <taxon>Fabales</taxon>
        <taxon>Fabaceae</taxon>
        <taxon>Papilionoideae</taxon>
        <taxon>50 kb inversion clade</taxon>
        <taxon>NPAAA clade</taxon>
        <taxon>indigoferoid/millettioid clade</taxon>
        <taxon>Phaseoleae</taxon>
        <taxon>Flemingia</taxon>
    </lineage>
</organism>
<feature type="chain" id="PRO_5044751497" description="Pollen Ole e 1 allergen and extensin family protein" evidence="1">
    <location>
        <begin position="25"/>
        <end position="192"/>
    </location>
</feature>
<evidence type="ECO:0008006" key="4">
    <source>
        <dbReference type="Google" id="ProtNLM"/>
    </source>
</evidence>
<evidence type="ECO:0000313" key="2">
    <source>
        <dbReference type="EMBL" id="KAL2331914.1"/>
    </source>
</evidence>
<dbReference type="Pfam" id="PF01190">
    <property type="entry name" value="Pollen_Ole_e_1"/>
    <property type="match status" value="1"/>
</dbReference>
<reference evidence="2 3" key="1">
    <citation type="submission" date="2024-08" db="EMBL/GenBank/DDBJ databases">
        <title>Insights into the chromosomal genome structure of Flemingia macrophylla.</title>
        <authorList>
            <person name="Ding Y."/>
            <person name="Zhao Y."/>
            <person name="Bi W."/>
            <person name="Wu M."/>
            <person name="Zhao G."/>
            <person name="Gong Y."/>
            <person name="Li W."/>
            <person name="Zhang P."/>
        </authorList>
    </citation>
    <scope>NUCLEOTIDE SEQUENCE [LARGE SCALE GENOMIC DNA]</scope>
    <source>
        <strain evidence="2">DYQJB</strain>
        <tissue evidence="2">Leaf</tissue>
    </source>
</reference>
<keyword evidence="1" id="KW-0732">Signal</keyword>
<dbReference type="AlphaFoldDB" id="A0ABD1M803"/>
<gene>
    <name evidence="2" type="ORF">Fmac_019495</name>
</gene>
<protein>
    <recommendedName>
        <fullName evidence="4">Pollen Ole e 1 allergen and extensin family protein</fullName>
    </recommendedName>
</protein>
<comment type="caution">
    <text evidence="2">The sequence shown here is derived from an EMBL/GenBank/DDBJ whole genome shotgun (WGS) entry which is preliminary data.</text>
</comment>
<sequence length="192" mass="20791">MAFGQVMTALVLALAIARISPSSCQTVEGKVSCTDCSHDYDLSGIKVSVKCKGVKKVAVATTKDDGFFKVKLPSDHTKPHSSNCFTKLLGGPYHLYASNQNQLSQIVKGKEKNTYTISTPLSFFTSCPQNTKCNEDDAVFGSSKTYDLPLPPEWARGEGSMVLRGEGGRMVNMKQNVGYAITEEAKEGTVNH</sequence>
<accession>A0ABD1M803</accession>